<evidence type="ECO:0000256" key="6">
    <source>
        <dbReference type="ARBA" id="ARBA00022833"/>
    </source>
</evidence>
<dbReference type="HAMAP" id="MF_00372">
    <property type="entry name" value="HutI"/>
    <property type="match status" value="1"/>
</dbReference>
<keyword evidence="5" id="KW-0369">Histidine metabolism</keyword>
<dbReference type="GO" id="GO:0046872">
    <property type="term" value="F:metal ion binding"/>
    <property type="evidence" value="ECO:0007669"/>
    <property type="project" value="UniProtKB-KW"/>
</dbReference>
<dbReference type="GO" id="GO:0050480">
    <property type="term" value="F:imidazolonepropionase activity"/>
    <property type="evidence" value="ECO:0007669"/>
    <property type="project" value="UniProtKB-EC"/>
</dbReference>
<dbReference type="SUPFAM" id="SSF51556">
    <property type="entry name" value="Metallo-dependent hydrolases"/>
    <property type="match status" value="1"/>
</dbReference>
<evidence type="ECO:0000256" key="1">
    <source>
        <dbReference type="ARBA" id="ARBA00005023"/>
    </source>
</evidence>
<keyword evidence="4" id="KW-0378">Hydrolase</keyword>
<dbReference type="AlphaFoldDB" id="A0A6J6MX69"/>
<evidence type="ECO:0000259" key="8">
    <source>
        <dbReference type="Pfam" id="PF01979"/>
    </source>
</evidence>
<dbReference type="InterPro" id="IPR005920">
    <property type="entry name" value="HutI"/>
</dbReference>
<evidence type="ECO:0000313" key="9">
    <source>
        <dbReference type="EMBL" id="CAB4677304.1"/>
    </source>
</evidence>
<dbReference type="EC" id="3.5.2.7" evidence="2"/>
<sequence length="386" mass="40678">MSSTVVTGIGELVTNDPTMGDGTILGTLRDAAFLVEDGKVAWIGSSKGAPSADQVIEASGKSVIPGFVDSHTHAVFGGDRVRDFVGRMTGEKYAAGGIKTTVAATREAGVDQLREHTAGIVGELRAGGITTFEIKSGYGLDVQSEAKILDVANEFTQEVTFLGAHVVPAEFASEREQYVSLVIGEMLDTCAPKAKWIDVFCDTGAFTPEESRRILDAGIARGLLPRLHGNQLGHTGGVELALEVGAASVDHCTYLSDEEIVALASSNTVATLLPGAEFSTRSPYPDARRLYARGAKVALATDCNPGTSFITSMPWVIATAVREMYFSPAQALHAATFGGAQALRRSDIGHLGMGARADFVILDAPSYEYLAYRPGAHLVSRVIAAV</sequence>
<keyword evidence="7" id="KW-0408">Iron</keyword>
<accession>A0A6J6MX69</accession>
<name>A0A6J6MX69_9ZZZZ</name>
<evidence type="ECO:0000256" key="5">
    <source>
        <dbReference type="ARBA" id="ARBA00022808"/>
    </source>
</evidence>
<reference evidence="9" key="1">
    <citation type="submission" date="2020-05" db="EMBL/GenBank/DDBJ databases">
        <authorList>
            <person name="Chiriac C."/>
            <person name="Salcher M."/>
            <person name="Ghai R."/>
            <person name="Kavagutti S V."/>
        </authorList>
    </citation>
    <scope>NUCLEOTIDE SEQUENCE</scope>
</reference>
<evidence type="ECO:0000256" key="2">
    <source>
        <dbReference type="ARBA" id="ARBA00012864"/>
    </source>
</evidence>
<proteinExistence type="inferred from homology"/>
<dbReference type="SUPFAM" id="SSF51338">
    <property type="entry name" value="Composite domain of metallo-dependent hydrolases"/>
    <property type="match status" value="1"/>
</dbReference>
<dbReference type="NCBIfam" id="TIGR01224">
    <property type="entry name" value="hutI"/>
    <property type="match status" value="1"/>
</dbReference>
<protein>
    <recommendedName>
        <fullName evidence="2">imidazolonepropionase</fullName>
        <ecNumber evidence="2">3.5.2.7</ecNumber>
    </recommendedName>
</protein>
<gene>
    <name evidence="9" type="ORF">UFOPK2342_00880</name>
    <name evidence="10" type="ORF">UFOPK2423_01130</name>
</gene>
<dbReference type="PANTHER" id="PTHR42752:SF1">
    <property type="entry name" value="IMIDAZOLONEPROPIONASE-RELATED"/>
    <property type="match status" value="1"/>
</dbReference>
<dbReference type="Pfam" id="PF01979">
    <property type="entry name" value="Amidohydro_1"/>
    <property type="match status" value="1"/>
</dbReference>
<dbReference type="InterPro" id="IPR006680">
    <property type="entry name" value="Amidohydro-rel"/>
</dbReference>
<dbReference type="PANTHER" id="PTHR42752">
    <property type="entry name" value="IMIDAZOLONEPROPIONASE"/>
    <property type="match status" value="1"/>
</dbReference>
<dbReference type="GO" id="GO:0005737">
    <property type="term" value="C:cytoplasm"/>
    <property type="evidence" value="ECO:0007669"/>
    <property type="project" value="InterPro"/>
</dbReference>
<dbReference type="InterPro" id="IPR032466">
    <property type="entry name" value="Metal_Hydrolase"/>
</dbReference>
<dbReference type="Gene3D" id="3.20.20.140">
    <property type="entry name" value="Metal-dependent hydrolases"/>
    <property type="match status" value="1"/>
</dbReference>
<organism evidence="9">
    <name type="scientific">freshwater metagenome</name>
    <dbReference type="NCBI Taxonomy" id="449393"/>
    <lineage>
        <taxon>unclassified sequences</taxon>
        <taxon>metagenomes</taxon>
        <taxon>ecological metagenomes</taxon>
    </lineage>
</organism>
<dbReference type="EMBL" id="CAEZXN010000026">
    <property type="protein sequence ID" value="CAB4700130.1"/>
    <property type="molecule type" value="Genomic_DNA"/>
</dbReference>
<evidence type="ECO:0000313" key="10">
    <source>
        <dbReference type="EMBL" id="CAB4700130.1"/>
    </source>
</evidence>
<dbReference type="EMBL" id="CAEZXB010000014">
    <property type="protein sequence ID" value="CAB4677304.1"/>
    <property type="molecule type" value="Genomic_DNA"/>
</dbReference>
<comment type="pathway">
    <text evidence="1">Amino-acid degradation.</text>
</comment>
<evidence type="ECO:0000256" key="3">
    <source>
        <dbReference type="ARBA" id="ARBA00022723"/>
    </source>
</evidence>
<dbReference type="InterPro" id="IPR011059">
    <property type="entry name" value="Metal-dep_hydrolase_composite"/>
</dbReference>
<evidence type="ECO:0000256" key="7">
    <source>
        <dbReference type="ARBA" id="ARBA00023004"/>
    </source>
</evidence>
<feature type="domain" description="Amidohydrolase-related" evidence="8">
    <location>
        <begin position="228"/>
        <end position="364"/>
    </location>
</feature>
<dbReference type="GO" id="GO:0019556">
    <property type="term" value="P:L-histidine catabolic process to glutamate and formamide"/>
    <property type="evidence" value="ECO:0007669"/>
    <property type="project" value="InterPro"/>
</dbReference>
<evidence type="ECO:0000256" key="4">
    <source>
        <dbReference type="ARBA" id="ARBA00022801"/>
    </source>
</evidence>
<dbReference type="Gene3D" id="2.30.40.10">
    <property type="entry name" value="Urease, subunit C, domain 1"/>
    <property type="match status" value="1"/>
</dbReference>
<keyword evidence="3" id="KW-0479">Metal-binding</keyword>
<keyword evidence="6" id="KW-0862">Zinc</keyword>